<accession>A0ACB9T1V3</accession>
<evidence type="ECO:0000313" key="1">
    <source>
        <dbReference type="EMBL" id="KAI4460784.1"/>
    </source>
</evidence>
<protein>
    <submittedName>
        <fullName evidence="1">Rhomboid-related protein</fullName>
    </submittedName>
</protein>
<organism evidence="1 2">
    <name type="scientific">Holotrichia oblita</name>
    <name type="common">Chafer beetle</name>
    <dbReference type="NCBI Taxonomy" id="644536"/>
    <lineage>
        <taxon>Eukaryota</taxon>
        <taxon>Metazoa</taxon>
        <taxon>Ecdysozoa</taxon>
        <taxon>Arthropoda</taxon>
        <taxon>Hexapoda</taxon>
        <taxon>Insecta</taxon>
        <taxon>Pterygota</taxon>
        <taxon>Neoptera</taxon>
        <taxon>Endopterygota</taxon>
        <taxon>Coleoptera</taxon>
        <taxon>Polyphaga</taxon>
        <taxon>Scarabaeiformia</taxon>
        <taxon>Scarabaeidae</taxon>
        <taxon>Melolonthinae</taxon>
        <taxon>Holotrichia</taxon>
    </lineage>
</organism>
<sequence>MPLLQKDMIDPEKNKFLPPVITTPSSLTSDNRFLLPLHENKEKELPLYVKYKPPYAILTASILEVRALGAACISPDYVIGASAGVYALLISHMSDLLLNFKSIRYKKTRCISVGVIVTSDVIYNAVHFYNNSAPSISWGAHVFGALAGLLFGLVIYKTYRNIDKPFSNVLFYAGVVSSIITLLFLIAICIQVKRCTPVNMIHVKYTYIC</sequence>
<reference evidence="1" key="1">
    <citation type="submission" date="2022-04" db="EMBL/GenBank/DDBJ databases">
        <title>Chromosome-scale genome assembly of Holotrichia oblita Faldermann.</title>
        <authorList>
            <person name="Rongchong L."/>
        </authorList>
    </citation>
    <scope>NUCLEOTIDE SEQUENCE</scope>
    <source>
        <strain evidence="1">81SQS9</strain>
    </source>
</reference>
<evidence type="ECO:0000313" key="2">
    <source>
        <dbReference type="Proteomes" id="UP001056778"/>
    </source>
</evidence>
<dbReference type="EMBL" id="CM043019">
    <property type="protein sequence ID" value="KAI4460784.1"/>
    <property type="molecule type" value="Genomic_DNA"/>
</dbReference>
<gene>
    <name evidence="1" type="ORF">MML48_5g00014012</name>
</gene>
<proteinExistence type="predicted"/>
<dbReference type="Proteomes" id="UP001056778">
    <property type="component" value="Chromosome 5"/>
</dbReference>
<name>A0ACB9T1V3_HOLOL</name>
<comment type="caution">
    <text evidence="1">The sequence shown here is derived from an EMBL/GenBank/DDBJ whole genome shotgun (WGS) entry which is preliminary data.</text>
</comment>
<keyword evidence="2" id="KW-1185">Reference proteome</keyword>